<keyword evidence="2" id="KW-0472">Membrane</keyword>
<feature type="compositionally biased region" description="Basic and acidic residues" evidence="1">
    <location>
        <begin position="16"/>
        <end position="25"/>
    </location>
</feature>
<keyword evidence="4" id="KW-1185">Reference proteome</keyword>
<proteinExistence type="predicted"/>
<name>A0ABP8W495_9ACTN</name>
<keyword evidence="2" id="KW-0812">Transmembrane</keyword>
<feature type="transmembrane region" description="Helical" evidence="2">
    <location>
        <begin position="78"/>
        <end position="102"/>
    </location>
</feature>
<feature type="transmembrane region" description="Helical" evidence="2">
    <location>
        <begin position="129"/>
        <end position="153"/>
    </location>
</feature>
<feature type="region of interest" description="Disordered" evidence="1">
    <location>
        <begin position="1"/>
        <end position="25"/>
    </location>
</feature>
<evidence type="ECO:0008006" key="5">
    <source>
        <dbReference type="Google" id="ProtNLM"/>
    </source>
</evidence>
<organism evidence="3 4">
    <name type="scientific">Nocardioides nanhaiensis</name>
    <dbReference type="NCBI Taxonomy" id="1476871"/>
    <lineage>
        <taxon>Bacteria</taxon>
        <taxon>Bacillati</taxon>
        <taxon>Actinomycetota</taxon>
        <taxon>Actinomycetes</taxon>
        <taxon>Propionibacteriales</taxon>
        <taxon>Nocardioidaceae</taxon>
        <taxon>Nocardioides</taxon>
    </lineage>
</organism>
<evidence type="ECO:0000313" key="4">
    <source>
        <dbReference type="Proteomes" id="UP001500621"/>
    </source>
</evidence>
<reference evidence="4" key="1">
    <citation type="journal article" date="2019" name="Int. J. Syst. Evol. Microbiol.">
        <title>The Global Catalogue of Microorganisms (GCM) 10K type strain sequencing project: providing services to taxonomists for standard genome sequencing and annotation.</title>
        <authorList>
            <consortium name="The Broad Institute Genomics Platform"/>
            <consortium name="The Broad Institute Genome Sequencing Center for Infectious Disease"/>
            <person name="Wu L."/>
            <person name="Ma J."/>
        </authorList>
    </citation>
    <scope>NUCLEOTIDE SEQUENCE [LARGE SCALE GENOMIC DNA]</scope>
    <source>
        <strain evidence="4">JCM 18127</strain>
    </source>
</reference>
<keyword evidence="2" id="KW-1133">Transmembrane helix</keyword>
<accession>A0ABP8W495</accession>
<sequence length="276" mass="28948">MSTGTSAGETPAPEAPSHRTALDLGDPERRIPLGRLVGVELRKTADTRAGRWLLGIIVGITAAIMVVFFLIADADDRLFGNFIGVAATPQGFVLPVLGILLVTSEWGQRTAMVTFALEPSRTRVIGAKVIAALIWGLGAFVAAIVIAAVVTLLGGAADGFAGLDVSVFVLFLGLQLLTILQGLAYGLIFLNTPAAIVTFFVAPVASQLIFNLVPALRDPAPWLDLATAQQALFTSFGPGGAGLSGEEYAQLGTTALIWIVLPFVAGWIRVMRAELK</sequence>
<feature type="transmembrane region" description="Helical" evidence="2">
    <location>
        <begin position="52"/>
        <end position="72"/>
    </location>
</feature>
<dbReference type="EMBL" id="BAABIM010000001">
    <property type="protein sequence ID" value="GAA4678175.1"/>
    <property type="molecule type" value="Genomic_DNA"/>
</dbReference>
<feature type="transmembrane region" description="Helical" evidence="2">
    <location>
        <begin position="165"/>
        <end position="188"/>
    </location>
</feature>
<feature type="transmembrane region" description="Helical" evidence="2">
    <location>
        <begin position="248"/>
        <end position="268"/>
    </location>
</feature>
<gene>
    <name evidence="3" type="ORF">GCM10023226_14300</name>
</gene>
<evidence type="ECO:0000256" key="1">
    <source>
        <dbReference type="SAM" id="MobiDB-lite"/>
    </source>
</evidence>
<comment type="caution">
    <text evidence="3">The sequence shown here is derived from an EMBL/GenBank/DDBJ whole genome shotgun (WGS) entry which is preliminary data.</text>
</comment>
<dbReference type="RefSeq" id="WP_345264086.1">
    <property type="nucleotide sequence ID" value="NZ_BAABIM010000001.1"/>
</dbReference>
<protein>
    <recommendedName>
        <fullName evidence="5">ABC transporter permease</fullName>
    </recommendedName>
</protein>
<evidence type="ECO:0000256" key="2">
    <source>
        <dbReference type="SAM" id="Phobius"/>
    </source>
</evidence>
<dbReference type="Proteomes" id="UP001500621">
    <property type="component" value="Unassembled WGS sequence"/>
</dbReference>
<feature type="transmembrane region" description="Helical" evidence="2">
    <location>
        <begin position="195"/>
        <end position="216"/>
    </location>
</feature>
<evidence type="ECO:0000313" key="3">
    <source>
        <dbReference type="EMBL" id="GAA4678175.1"/>
    </source>
</evidence>